<gene>
    <name evidence="3" type="ORF">WIS52_22960</name>
</gene>
<dbReference type="RefSeq" id="WP_349300413.1">
    <property type="nucleotide sequence ID" value="NZ_JBEDNQ010000010.1"/>
</dbReference>
<comment type="similarity">
    <text evidence="1">Belongs to the CoA-transferase III family.</text>
</comment>
<dbReference type="SUPFAM" id="SSF89796">
    <property type="entry name" value="CoA-transferase family III (CaiB/BaiF)"/>
    <property type="match status" value="1"/>
</dbReference>
<dbReference type="InterPro" id="IPR003673">
    <property type="entry name" value="CoA-Trfase_fam_III"/>
</dbReference>
<sequence>MTPLSSLRVVDAATLFAGPSAAAMLGDFGADVVKIEHPTRDDPARGHGPSVDGVGLWWKSLARNKRTAAVDLSTPDGQRILRDLVAESDVLVENFRPGTLERWNLGPDVLQEINPGLIVARMTGFGQFGPMASRPGFGTLAEAMTGFASSTGEPDGPPVLPPLALADGVAGITMAYAIMVAAHSRAETGRGQVIDMAIIEPLLGLLGPQVTAYQALGVLPQRTGNRTSNNAPRNTYRTRDGRWVAVSTSAQSVAERVMRLVGRPDVVDEPWFATGQGRVAHVEELDSAVADWVAARDADEVVAEFERAQAAIALVYDASDIVKDPQYAALGTFVPLPDEELGEVTVQNVAFRLSETPGEVRWAGPAKGRHTDEILAGLGYDADRIEGLRTAGVIA</sequence>
<keyword evidence="4" id="KW-1185">Reference proteome</keyword>
<protein>
    <submittedName>
        <fullName evidence="3">CaiB/BaiF CoA-transferase family protein</fullName>
    </submittedName>
</protein>
<dbReference type="Gene3D" id="3.40.50.10540">
    <property type="entry name" value="Crotonobetainyl-coa:carnitine coa-transferase, domain 1"/>
    <property type="match status" value="1"/>
</dbReference>
<name>A0ABV1KIB2_9PSEU</name>
<reference evidence="3 4" key="1">
    <citation type="submission" date="2024-03" db="EMBL/GenBank/DDBJ databases">
        <title>Draft genome sequence of Pseudonocardia nematodicida JCM 31783.</title>
        <authorList>
            <person name="Butdee W."/>
            <person name="Duangmal K."/>
        </authorList>
    </citation>
    <scope>NUCLEOTIDE SEQUENCE [LARGE SCALE GENOMIC DNA]</scope>
    <source>
        <strain evidence="3 4">JCM 31783</strain>
    </source>
</reference>
<dbReference type="PANTHER" id="PTHR48228">
    <property type="entry name" value="SUCCINYL-COA--D-CITRAMALATE COA-TRANSFERASE"/>
    <property type="match status" value="1"/>
</dbReference>
<dbReference type="InterPro" id="IPR050509">
    <property type="entry name" value="CoA-transferase_III"/>
</dbReference>
<proteinExistence type="inferred from homology"/>
<dbReference type="InterPro" id="IPR044855">
    <property type="entry name" value="CoA-Trfase_III_dom3_sf"/>
</dbReference>
<dbReference type="Pfam" id="PF02515">
    <property type="entry name" value="CoA_transf_3"/>
    <property type="match status" value="1"/>
</dbReference>
<keyword evidence="2" id="KW-0808">Transferase</keyword>
<dbReference type="EMBL" id="JBEDNQ010000010">
    <property type="protein sequence ID" value="MEQ3553342.1"/>
    <property type="molecule type" value="Genomic_DNA"/>
</dbReference>
<accession>A0ABV1KIB2</accession>
<evidence type="ECO:0000313" key="4">
    <source>
        <dbReference type="Proteomes" id="UP001494902"/>
    </source>
</evidence>
<dbReference type="InterPro" id="IPR023606">
    <property type="entry name" value="CoA-Trfase_III_dom_1_sf"/>
</dbReference>
<evidence type="ECO:0000256" key="1">
    <source>
        <dbReference type="ARBA" id="ARBA00008383"/>
    </source>
</evidence>
<dbReference type="Gene3D" id="3.30.1540.10">
    <property type="entry name" value="formyl-coa transferase, domain 3"/>
    <property type="match status" value="1"/>
</dbReference>
<evidence type="ECO:0000256" key="2">
    <source>
        <dbReference type="ARBA" id="ARBA00022679"/>
    </source>
</evidence>
<organism evidence="3 4">
    <name type="scientific">Pseudonocardia nematodicida</name>
    <dbReference type="NCBI Taxonomy" id="1206997"/>
    <lineage>
        <taxon>Bacteria</taxon>
        <taxon>Bacillati</taxon>
        <taxon>Actinomycetota</taxon>
        <taxon>Actinomycetes</taxon>
        <taxon>Pseudonocardiales</taxon>
        <taxon>Pseudonocardiaceae</taxon>
        <taxon>Pseudonocardia</taxon>
    </lineage>
</organism>
<dbReference type="Proteomes" id="UP001494902">
    <property type="component" value="Unassembled WGS sequence"/>
</dbReference>
<comment type="caution">
    <text evidence="3">The sequence shown here is derived from an EMBL/GenBank/DDBJ whole genome shotgun (WGS) entry which is preliminary data.</text>
</comment>
<dbReference type="PANTHER" id="PTHR48228:SF6">
    <property type="entry name" value="L-CARNITINE COA-TRANSFERASE"/>
    <property type="match status" value="1"/>
</dbReference>
<evidence type="ECO:0000313" key="3">
    <source>
        <dbReference type="EMBL" id="MEQ3553342.1"/>
    </source>
</evidence>